<dbReference type="EMBL" id="FWFU01000004">
    <property type="protein sequence ID" value="SLN61978.1"/>
    <property type="molecule type" value="Genomic_DNA"/>
</dbReference>
<name>A0A1X6ZUQ8_9RHOB</name>
<dbReference type="SUPFAM" id="SSF54001">
    <property type="entry name" value="Cysteine proteinases"/>
    <property type="match status" value="1"/>
</dbReference>
<protein>
    <submittedName>
        <fullName evidence="2">Transglutaminase-like superfamily protein</fullName>
    </submittedName>
</protein>
<dbReference type="InterPro" id="IPR013589">
    <property type="entry name" value="Bac_transglu_N"/>
</dbReference>
<accession>A0A1X6ZUQ8</accession>
<dbReference type="AlphaFoldDB" id="A0A1X6ZUQ8"/>
<dbReference type="RefSeq" id="WP_085818989.1">
    <property type="nucleotide sequence ID" value="NZ_FWFU01000004.1"/>
</dbReference>
<evidence type="ECO:0000313" key="3">
    <source>
        <dbReference type="Proteomes" id="UP000193207"/>
    </source>
</evidence>
<dbReference type="OrthoDB" id="9804023at2"/>
<dbReference type="Proteomes" id="UP000193207">
    <property type="component" value="Unassembled WGS sequence"/>
</dbReference>
<reference evidence="2 3" key="1">
    <citation type="submission" date="2017-03" db="EMBL/GenBank/DDBJ databases">
        <authorList>
            <person name="Afonso C.L."/>
            <person name="Miller P.J."/>
            <person name="Scott M.A."/>
            <person name="Spackman E."/>
            <person name="Goraichik I."/>
            <person name="Dimitrov K.M."/>
            <person name="Suarez D.L."/>
            <person name="Swayne D.E."/>
        </authorList>
    </citation>
    <scope>NUCLEOTIDE SEQUENCE [LARGE SCALE GENOMIC DNA]</scope>
    <source>
        <strain evidence="2 3">CECT 8110</strain>
    </source>
</reference>
<dbReference type="InterPro" id="IPR002931">
    <property type="entry name" value="Transglutaminase-like"/>
</dbReference>
<feature type="domain" description="Transglutaminase-like" evidence="1">
    <location>
        <begin position="158"/>
        <end position="222"/>
    </location>
</feature>
<evidence type="ECO:0000313" key="2">
    <source>
        <dbReference type="EMBL" id="SLN61978.1"/>
    </source>
</evidence>
<dbReference type="InterPro" id="IPR038765">
    <property type="entry name" value="Papain-like_cys_pep_sf"/>
</dbReference>
<dbReference type="Gene3D" id="3.10.620.30">
    <property type="match status" value="1"/>
</dbReference>
<gene>
    <name evidence="2" type="ORF">ROH8110_03487</name>
</gene>
<dbReference type="PANTHER" id="PTHR33490">
    <property type="entry name" value="BLR5614 PROTEIN-RELATED"/>
    <property type="match status" value="1"/>
</dbReference>
<dbReference type="Pfam" id="PF01841">
    <property type="entry name" value="Transglut_core"/>
    <property type="match status" value="1"/>
</dbReference>
<dbReference type="PANTHER" id="PTHR33490:SF6">
    <property type="entry name" value="SLL1049 PROTEIN"/>
    <property type="match status" value="1"/>
</dbReference>
<dbReference type="Pfam" id="PF08379">
    <property type="entry name" value="Bact_transglu_N"/>
    <property type="match status" value="1"/>
</dbReference>
<keyword evidence="3" id="KW-1185">Reference proteome</keyword>
<dbReference type="SMART" id="SM00460">
    <property type="entry name" value="TGc"/>
    <property type="match status" value="1"/>
</dbReference>
<evidence type="ECO:0000259" key="1">
    <source>
        <dbReference type="SMART" id="SM00460"/>
    </source>
</evidence>
<sequence>MRLKIQHSTHYRFDTPVKYGLQQLRKTPKSSPQQQVIRWQTKVKNGRKELEFEDFHHNTTELISFAPGTTELSVISEGEVALNDTHGVIGAHRGPAPLWLYLRETDRTRAKAGARSLLRGIEAAAPTLEGLHALADGIRAAVKYEVGSSHPEWSAEDAIEAGRGVCQDHTHIFLACAREMGAPARYVSGYLMLDDKTVQEAMHAWAEAHIEGLGWVGFDVSNGISPDTRYVRVATGLDYGDASPVSGSRVGGTGETLEVQIDVAQQ</sequence>
<proteinExistence type="predicted"/>
<organism evidence="2 3">
    <name type="scientific">Roseovarius halotolerans</name>
    <dbReference type="NCBI Taxonomy" id="505353"/>
    <lineage>
        <taxon>Bacteria</taxon>
        <taxon>Pseudomonadati</taxon>
        <taxon>Pseudomonadota</taxon>
        <taxon>Alphaproteobacteria</taxon>
        <taxon>Rhodobacterales</taxon>
        <taxon>Roseobacteraceae</taxon>
        <taxon>Roseovarius</taxon>
    </lineage>
</organism>